<keyword evidence="4" id="KW-1185">Reference proteome</keyword>
<proteinExistence type="predicted"/>
<reference evidence="3 4" key="1">
    <citation type="submission" date="2018-08" db="EMBL/GenBank/DDBJ databases">
        <title>Aphanomyces genome sequencing and annotation.</title>
        <authorList>
            <person name="Minardi D."/>
            <person name="Oidtmann B."/>
            <person name="Van Der Giezen M."/>
            <person name="Studholme D.J."/>
        </authorList>
    </citation>
    <scope>NUCLEOTIDE SEQUENCE [LARGE SCALE GENOMIC DNA]</scope>
    <source>
        <strain evidence="3 4">NJM0002</strain>
    </source>
</reference>
<accession>A0A3R7A120</accession>
<feature type="domain" description="Retrovirus-related Pol polyprotein from transposon TNT 1-94-like beta-barrel" evidence="2">
    <location>
        <begin position="289"/>
        <end position="365"/>
    </location>
</feature>
<dbReference type="Pfam" id="PF22936">
    <property type="entry name" value="Pol_BBD"/>
    <property type="match status" value="1"/>
</dbReference>
<dbReference type="SUPFAM" id="SSF57756">
    <property type="entry name" value="Retrovirus zinc finger-like domains"/>
    <property type="match status" value="1"/>
</dbReference>
<dbReference type="EMBL" id="QUSY01004185">
    <property type="protein sequence ID" value="RHY14495.1"/>
    <property type="molecule type" value="Genomic_DNA"/>
</dbReference>
<dbReference type="GO" id="GO:0003676">
    <property type="term" value="F:nucleic acid binding"/>
    <property type="evidence" value="ECO:0007669"/>
    <property type="project" value="InterPro"/>
</dbReference>
<dbReference type="GO" id="GO:0008270">
    <property type="term" value="F:zinc ion binding"/>
    <property type="evidence" value="ECO:0007669"/>
    <property type="project" value="InterPro"/>
</dbReference>
<feature type="region of interest" description="Disordered" evidence="1">
    <location>
        <begin position="230"/>
        <end position="249"/>
    </location>
</feature>
<dbReference type="Pfam" id="PF14223">
    <property type="entry name" value="Retrotran_gag_2"/>
    <property type="match status" value="1"/>
</dbReference>
<dbReference type="InterPro" id="IPR036875">
    <property type="entry name" value="Znf_CCHC_sf"/>
</dbReference>
<comment type="caution">
    <text evidence="3">The sequence shown here is derived from an EMBL/GenBank/DDBJ whole genome shotgun (WGS) entry which is preliminary data.</text>
</comment>
<dbReference type="InterPro" id="IPR054722">
    <property type="entry name" value="PolX-like_BBD"/>
</dbReference>
<sequence length="523" mass="57846">KGRMLSKKLKAVFDAGIQVAAELDMVTANDEGHSIQRTRASRTATYTDEEDGYALGILLTCCSESQQQYVADKETYIEAWCALAEHHEPKTRIDRLATMSEYFNMKWNTKQENLPQFLERYEIVLRKLRASGDAIHDSMVVDRLLDMMPWQMRSVTHQVQALPRTQGNNLATVRVLLEAEYKAALRLGALTNPTNGSNDERALKAETKPGKCNWCKRKGHWEDECRTKAAGKPRWNPKKGHVKKGNKEESGNLALDEKVWAFTATDAEETDDADSAVAFHAIDTRGRVLVDSGASTHMTGDASRLTDIVPCERTIVVANGAKTRATRMGTMRVTTDRGATLVMKNVLVIDSMPSTLLSVTAMMHKDPKFAVTFNAKGCAIQHGTTTIATATLDPKCKIYVLDQAGTTEHCYAGEDGDTKKPSSEISDLWHHRAGHLPTAALHRCNAMGLGVPANLREPKTKCECCVKNKIHKITPPKTHTRTFKPGECWVSDTKGPMRTTSAGGCKLYTVYVDAGSGYKVVRF</sequence>
<dbReference type="Proteomes" id="UP000285060">
    <property type="component" value="Unassembled WGS sequence"/>
</dbReference>
<feature type="compositionally biased region" description="Basic residues" evidence="1">
    <location>
        <begin position="230"/>
        <end position="244"/>
    </location>
</feature>
<feature type="non-terminal residue" evidence="3">
    <location>
        <position position="1"/>
    </location>
</feature>
<dbReference type="VEuPathDB" id="FungiDB:H310_14271"/>
<organism evidence="3 4">
    <name type="scientific">Aphanomyces invadans</name>
    <dbReference type="NCBI Taxonomy" id="157072"/>
    <lineage>
        <taxon>Eukaryota</taxon>
        <taxon>Sar</taxon>
        <taxon>Stramenopiles</taxon>
        <taxon>Oomycota</taxon>
        <taxon>Saprolegniomycetes</taxon>
        <taxon>Saprolegniales</taxon>
        <taxon>Verrucalvaceae</taxon>
        <taxon>Aphanomyces</taxon>
    </lineage>
</organism>
<evidence type="ECO:0000313" key="4">
    <source>
        <dbReference type="Proteomes" id="UP000285060"/>
    </source>
</evidence>
<evidence type="ECO:0000313" key="3">
    <source>
        <dbReference type="EMBL" id="RHY14495.1"/>
    </source>
</evidence>
<feature type="non-terminal residue" evidence="3">
    <location>
        <position position="523"/>
    </location>
</feature>
<protein>
    <recommendedName>
        <fullName evidence="2">Retrovirus-related Pol polyprotein from transposon TNT 1-94-like beta-barrel domain-containing protein</fullName>
    </recommendedName>
</protein>
<gene>
    <name evidence="3" type="ORF">DYB32_010845</name>
</gene>
<evidence type="ECO:0000259" key="2">
    <source>
        <dbReference type="Pfam" id="PF22936"/>
    </source>
</evidence>
<dbReference type="AlphaFoldDB" id="A0A3R7A120"/>
<dbReference type="VEuPathDB" id="FungiDB:H310_12561"/>
<evidence type="ECO:0000256" key="1">
    <source>
        <dbReference type="SAM" id="MobiDB-lite"/>
    </source>
</evidence>
<name>A0A3R7A120_9STRA</name>